<evidence type="ECO:0000313" key="2">
    <source>
        <dbReference type="EMBL" id="MBS4884960.1"/>
    </source>
</evidence>
<dbReference type="EMBL" id="QRPK01000020">
    <property type="protein sequence ID" value="RHM11639.1"/>
    <property type="molecule type" value="Genomic_DNA"/>
</dbReference>
<evidence type="ECO:0000256" key="1">
    <source>
        <dbReference type="SAM" id="Phobius"/>
    </source>
</evidence>
<sequence>MDKQRLERYTKEYGCRYTRRQKNKFLEVLHKEMAECGYESTDIQGKRLFSRANNVLYGNVKQMKQVIVVPYDTPEKRFWPTVRYYPLNGSKTISKSMVPLYVPAIVLFVVLFVGVYLVQPKISDAMAGLLVSSSMFLIAILLIYNLLHGFSNRKNYNRNSAAIACAVEVAHSLSKEERAKTGFLFTDKNKQYFLGAEASANYFHEQHKQPELIVLDCIGKGSCMQIGFNPQNRKLAAELAKHDPSKTTIECVKLNETMRSQHMMAYFKKAVMVACGELEGEDLCVLGTHTGKDTELDEGLLDRVKKMLLGYLKHQS</sequence>
<reference evidence="2" key="2">
    <citation type="submission" date="2021-02" db="EMBL/GenBank/DDBJ databases">
        <title>Infant gut strain persistence is associated with maternal origin, phylogeny, and functional potential including surface adhesion and iron acquisition.</title>
        <authorList>
            <person name="Lou Y.C."/>
        </authorList>
    </citation>
    <scope>NUCLEOTIDE SEQUENCE</scope>
    <source>
        <strain evidence="2">L3_108_103G1_dasL3_108_103G1_concoct_2</strain>
    </source>
</reference>
<evidence type="ECO:0000313" key="4">
    <source>
        <dbReference type="Proteomes" id="UP000284868"/>
    </source>
</evidence>
<proteinExistence type="predicted"/>
<feature type="transmembrane region" description="Helical" evidence="1">
    <location>
        <begin position="125"/>
        <end position="147"/>
    </location>
</feature>
<keyword evidence="1" id="KW-0812">Transmembrane</keyword>
<reference evidence="3 4" key="1">
    <citation type="submission" date="2018-08" db="EMBL/GenBank/DDBJ databases">
        <title>A genome reference for cultivated species of the human gut microbiota.</title>
        <authorList>
            <person name="Zou Y."/>
            <person name="Xue W."/>
            <person name="Luo G."/>
        </authorList>
    </citation>
    <scope>NUCLEOTIDE SEQUENCE [LARGE SCALE GENOMIC DNA]</scope>
    <source>
        <strain evidence="3 4">AF35-6BH</strain>
    </source>
</reference>
<keyword evidence="1" id="KW-0472">Membrane</keyword>
<keyword evidence="1" id="KW-1133">Transmembrane helix</keyword>
<protein>
    <submittedName>
        <fullName evidence="3">Uncharacterized protein</fullName>
    </submittedName>
</protein>
<dbReference type="RefSeq" id="WP_118365521.1">
    <property type="nucleotide sequence ID" value="NZ_CAJKGD010000007.1"/>
</dbReference>
<gene>
    <name evidence="3" type="ORF">DWZ83_05270</name>
    <name evidence="2" type="ORF">KHZ85_09415</name>
</gene>
<organism evidence="3 4">
    <name type="scientific">Amedibacillus dolichus</name>
    <dbReference type="NCBI Taxonomy" id="31971"/>
    <lineage>
        <taxon>Bacteria</taxon>
        <taxon>Bacillati</taxon>
        <taxon>Bacillota</taxon>
        <taxon>Erysipelotrichia</taxon>
        <taxon>Erysipelotrichales</taxon>
        <taxon>Erysipelotrichaceae</taxon>
        <taxon>Amedibacillus</taxon>
    </lineage>
</organism>
<dbReference type="Proteomes" id="UP000753219">
    <property type="component" value="Unassembled WGS sequence"/>
</dbReference>
<dbReference type="EMBL" id="JAGZMZ010000031">
    <property type="protein sequence ID" value="MBS4884960.1"/>
    <property type="molecule type" value="Genomic_DNA"/>
</dbReference>
<evidence type="ECO:0000313" key="3">
    <source>
        <dbReference type="EMBL" id="RHM11639.1"/>
    </source>
</evidence>
<dbReference type="OrthoDB" id="1649529at2"/>
<comment type="caution">
    <text evidence="3">The sequence shown here is derived from an EMBL/GenBank/DDBJ whole genome shotgun (WGS) entry which is preliminary data.</text>
</comment>
<name>A0A415PG37_9FIRM</name>
<dbReference type="AlphaFoldDB" id="A0A415PG37"/>
<dbReference type="Proteomes" id="UP000284868">
    <property type="component" value="Unassembled WGS sequence"/>
</dbReference>
<accession>A0A415PG37</accession>
<feature type="transmembrane region" description="Helical" evidence="1">
    <location>
        <begin position="100"/>
        <end position="119"/>
    </location>
</feature>
<keyword evidence="4" id="KW-1185">Reference proteome</keyword>